<comment type="subcellular location">
    <subcellularLocation>
        <location evidence="2">Endoplasmic reticulum membrane</location>
        <topology evidence="2">Single-pass type II membrane protein</topology>
    </subcellularLocation>
    <subcellularLocation>
        <location evidence="1">Golgi apparatus membrane</location>
        <topology evidence="1">Single-pass type II membrane protein</topology>
    </subcellularLocation>
</comment>
<keyword evidence="3" id="KW-0328">Glycosyltransferase</keyword>
<dbReference type="GO" id="GO:0015012">
    <property type="term" value="P:heparan sulfate proteoglycan biosynthetic process"/>
    <property type="evidence" value="ECO:0007669"/>
    <property type="project" value="TreeGrafter"/>
</dbReference>
<evidence type="ECO:0000313" key="16">
    <source>
        <dbReference type="EMBL" id="PKD16912.1"/>
    </source>
</evidence>
<dbReference type="InterPro" id="IPR043538">
    <property type="entry name" value="XYLT"/>
</dbReference>
<evidence type="ECO:0000256" key="9">
    <source>
        <dbReference type="ARBA" id="ARBA00022989"/>
    </source>
</evidence>
<dbReference type="PANTHER" id="PTHR46025:SF3">
    <property type="entry name" value="XYLOSYLTRANSFERASE OXT"/>
    <property type="match status" value="1"/>
</dbReference>
<keyword evidence="12" id="KW-1015">Disulfide bond</keyword>
<dbReference type="RefSeq" id="WP_070055072.1">
    <property type="nucleotide sequence ID" value="NZ_FVZF01000006.1"/>
</dbReference>
<evidence type="ECO:0000256" key="10">
    <source>
        <dbReference type="ARBA" id="ARBA00023034"/>
    </source>
</evidence>
<reference evidence="16 18" key="1">
    <citation type="submission" date="2015-10" db="EMBL/GenBank/DDBJ databases">
        <title>Draft genome sequence of Salegentibacter salinarum KCTC 12975.</title>
        <authorList>
            <person name="Lin W."/>
            <person name="Zheng Q."/>
        </authorList>
    </citation>
    <scope>NUCLEOTIDE SEQUENCE [LARGE SCALE GENOMIC DNA]</scope>
    <source>
        <strain evidence="16 18">KCTC 12974</strain>
    </source>
</reference>
<dbReference type="Proteomes" id="UP000176009">
    <property type="component" value="Unassembled WGS sequence"/>
</dbReference>
<dbReference type="GO" id="GO:0046872">
    <property type="term" value="F:metal ion binding"/>
    <property type="evidence" value="ECO:0007669"/>
    <property type="project" value="UniProtKB-KW"/>
</dbReference>
<evidence type="ECO:0000256" key="5">
    <source>
        <dbReference type="ARBA" id="ARBA00022692"/>
    </source>
</evidence>
<keyword evidence="4" id="KW-0808">Transferase</keyword>
<keyword evidence="11" id="KW-0472">Membrane</keyword>
<keyword evidence="17" id="KW-1185">Reference proteome</keyword>
<evidence type="ECO:0000313" key="17">
    <source>
        <dbReference type="Proteomes" id="UP000176009"/>
    </source>
</evidence>
<evidence type="ECO:0000256" key="14">
    <source>
        <dbReference type="ARBA" id="ARBA00042865"/>
    </source>
</evidence>
<name>A0A2N0TQ99_9FLAO</name>
<evidence type="ECO:0000256" key="3">
    <source>
        <dbReference type="ARBA" id="ARBA00022676"/>
    </source>
</evidence>
<evidence type="ECO:0000313" key="15">
    <source>
        <dbReference type="EMBL" id="OEY71663.1"/>
    </source>
</evidence>
<keyword evidence="7" id="KW-0256">Endoplasmic reticulum</keyword>
<keyword evidence="10" id="KW-0333">Golgi apparatus</keyword>
<evidence type="ECO:0000256" key="4">
    <source>
        <dbReference type="ARBA" id="ARBA00022679"/>
    </source>
</evidence>
<protein>
    <recommendedName>
        <fullName evidence="14">Peptide O-xylosyltransferase</fullName>
    </recommendedName>
</protein>
<evidence type="ECO:0000256" key="12">
    <source>
        <dbReference type="ARBA" id="ARBA00023157"/>
    </source>
</evidence>
<dbReference type="EMBL" id="MJBR01000045">
    <property type="protein sequence ID" value="OEY71663.1"/>
    <property type="molecule type" value="Genomic_DNA"/>
</dbReference>
<proteinExistence type="predicted"/>
<evidence type="ECO:0000256" key="8">
    <source>
        <dbReference type="ARBA" id="ARBA00022968"/>
    </source>
</evidence>
<keyword evidence="6" id="KW-0479">Metal-binding</keyword>
<evidence type="ECO:0000313" key="18">
    <source>
        <dbReference type="Proteomes" id="UP000232533"/>
    </source>
</evidence>
<dbReference type="GO" id="GO:0030158">
    <property type="term" value="F:protein xylosyltransferase activity"/>
    <property type="evidence" value="ECO:0007669"/>
    <property type="project" value="InterPro"/>
</dbReference>
<evidence type="ECO:0000256" key="2">
    <source>
        <dbReference type="ARBA" id="ARBA00004648"/>
    </source>
</evidence>
<evidence type="ECO:0000256" key="1">
    <source>
        <dbReference type="ARBA" id="ARBA00004323"/>
    </source>
</evidence>
<sequence>MNINYLILAHNNPKQLLRLVRHLNEPDVYFYIHIDKKANQLLFEKILMSYQNLKFVPLRKRKKIHWGDVSMVTATLELMNQVSEDQRNGYSILLSAQDYPITSNQYIYDFLKRNYGKSFISLFKIPHPGWENGGLPRLNKYKINKSSQRKHFLMLPSIFDREFYSWETFGKINFLRKTGRWRKVFNIFKKRKFPDLLEPFGGGQWWALPIEIVNRILSFHNTHPEYLKYHKYTLAPDEIFFHSIIAFLQKEKHFDIKRSLTYVNWERPSGPLPITFLKEDFDELKEASKNHLFARKFDIERDTEILDEIDKELLN</sequence>
<evidence type="ECO:0000256" key="7">
    <source>
        <dbReference type="ARBA" id="ARBA00022824"/>
    </source>
</evidence>
<keyword evidence="9" id="KW-1133">Transmembrane helix</keyword>
<organism evidence="16 18">
    <name type="scientific">Salegentibacter salarius</name>
    <dbReference type="NCBI Taxonomy" id="435906"/>
    <lineage>
        <taxon>Bacteria</taxon>
        <taxon>Pseudomonadati</taxon>
        <taxon>Bacteroidota</taxon>
        <taxon>Flavobacteriia</taxon>
        <taxon>Flavobacteriales</taxon>
        <taxon>Flavobacteriaceae</taxon>
        <taxon>Salegentibacter</taxon>
    </lineage>
</organism>
<dbReference type="InterPro" id="IPR003406">
    <property type="entry name" value="Glyco_trans_14"/>
</dbReference>
<keyword evidence="5" id="KW-0812">Transmembrane</keyword>
<evidence type="ECO:0000256" key="13">
    <source>
        <dbReference type="ARBA" id="ARBA00023180"/>
    </source>
</evidence>
<evidence type="ECO:0000256" key="6">
    <source>
        <dbReference type="ARBA" id="ARBA00022723"/>
    </source>
</evidence>
<comment type="caution">
    <text evidence="16">The sequence shown here is derived from an EMBL/GenBank/DDBJ whole genome shotgun (WGS) entry which is preliminary data.</text>
</comment>
<dbReference type="EMBL" id="LKTR01000045">
    <property type="protein sequence ID" value="PKD16912.1"/>
    <property type="molecule type" value="Genomic_DNA"/>
</dbReference>
<dbReference type="GO" id="GO:0050650">
    <property type="term" value="P:chondroitin sulfate proteoglycan biosynthetic process"/>
    <property type="evidence" value="ECO:0007669"/>
    <property type="project" value="TreeGrafter"/>
</dbReference>
<gene>
    <name evidence="16" type="ORF">APR40_04695</name>
    <name evidence="15" type="ORF">BHS39_04695</name>
</gene>
<keyword evidence="8" id="KW-0735">Signal-anchor</keyword>
<dbReference type="Pfam" id="PF02485">
    <property type="entry name" value="Branch"/>
    <property type="match status" value="1"/>
</dbReference>
<dbReference type="PANTHER" id="PTHR46025">
    <property type="entry name" value="XYLOSYLTRANSFERASE OXT"/>
    <property type="match status" value="1"/>
</dbReference>
<reference evidence="15 17" key="2">
    <citation type="submission" date="2016-09" db="EMBL/GenBank/DDBJ databases">
        <title>Genome Sequence of Salegentibacter salarius,Isolated from a Marine Solar Saltern of the Yellow Sea in South Korea.</title>
        <authorList>
            <person name="Zheng Q."/>
            <person name="Liu Y."/>
        </authorList>
    </citation>
    <scope>NUCLEOTIDE SEQUENCE [LARGE SCALE GENOMIC DNA]</scope>
    <source>
        <strain evidence="15 17">KCTC 12974</strain>
    </source>
</reference>
<dbReference type="OrthoDB" id="7943907at2"/>
<accession>A0A2N0TQ99</accession>
<dbReference type="Proteomes" id="UP000232533">
    <property type="component" value="Unassembled WGS sequence"/>
</dbReference>
<dbReference type="GO" id="GO:0016020">
    <property type="term" value="C:membrane"/>
    <property type="evidence" value="ECO:0007669"/>
    <property type="project" value="InterPro"/>
</dbReference>
<keyword evidence="13" id="KW-0325">Glycoprotein</keyword>
<evidence type="ECO:0000256" key="11">
    <source>
        <dbReference type="ARBA" id="ARBA00023136"/>
    </source>
</evidence>
<dbReference type="AlphaFoldDB" id="A0A2N0TQ99"/>